<dbReference type="SMART" id="SM00633">
    <property type="entry name" value="Glyco_10"/>
    <property type="match status" value="1"/>
</dbReference>
<keyword evidence="10" id="KW-0326">Glycosidase</keyword>
<evidence type="ECO:0000313" key="13">
    <source>
        <dbReference type="EMBL" id="KAF2096055.1"/>
    </source>
</evidence>
<comment type="subcellular location">
    <subcellularLocation>
        <location evidence="2">Secreted</location>
    </subcellularLocation>
</comment>
<dbReference type="SUPFAM" id="SSF51445">
    <property type="entry name" value="(Trans)glycosidases"/>
    <property type="match status" value="1"/>
</dbReference>
<sequence>MHVLLVVGTLAALVAAVPSKNPYASALAPPYLNLLAKAKGKLWFGTATDIPGVEQQDQEYMSILNDSKIFGQLTPANAMKFQFTEPEQNNFTYAGGQEVIDLAKQHGNRYVRCHNLVWVTEVSEWVLDRNWTAEALTEVMKNHIYNVVTHFGDSCYSWDVVNEALNDNGTWAPSVWFDTIGPEYFYKAYQFAEEAVKLTGKDIKLYYNDYNIEYPGPKATGVVGLVKELKRRKLKIDGVGLETHYEVGTAPSYEQQIEASKMYTALGVDIARTELDVRFTQLPYNSSGLALQAKEYYDAVKSCVDIRQCIGMTVWDFVDKYSWVPGTFPGKGGADIYGLGNSNYTRKPAYYAVGDALAGHPCSVCGHN</sequence>
<dbReference type="EC" id="3.2.1.8" evidence="10"/>
<keyword evidence="9 10" id="KW-0624">Polysaccharide degradation</keyword>
<protein>
    <recommendedName>
        <fullName evidence="10">Beta-xylanase</fullName>
        <ecNumber evidence="10">3.2.1.8</ecNumber>
    </recommendedName>
</protein>
<dbReference type="GO" id="GO:0031176">
    <property type="term" value="F:endo-1,4-beta-xylanase activity"/>
    <property type="evidence" value="ECO:0007669"/>
    <property type="project" value="UniProtKB-EC"/>
</dbReference>
<accession>A0A9P4M3T3</accession>
<evidence type="ECO:0000256" key="2">
    <source>
        <dbReference type="ARBA" id="ARBA00004613"/>
    </source>
</evidence>
<evidence type="ECO:0000256" key="11">
    <source>
        <dbReference type="SAM" id="SignalP"/>
    </source>
</evidence>
<dbReference type="PROSITE" id="PS51760">
    <property type="entry name" value="GH10_2"/>
    <property type="match status" value="1"/>
</dbReference>
<keyword evidence="8 10" id="KW-0119">Carbohydrate metabolism</keyword>
<comment type="catalytic activity">
    <reaction evidence="1 10">
        <text>Endohydrolysis of (1-&gt;4)-beta-D-xylosidic linkages in xylans.</text>
        <dbReference type="EC" id="3.2.1.8"/>
    </reaction>
</comment>
<name>A0A9P4M3T3_9PEZI</name>
<evidence type="ECO:0000256" key="7">
    <source>
        <dbReference type="ARBA" id="ARBA00022801"/>
    </source>
</evidence>
<evidence type="ECO:0000313" key="14">
    <source>
        <dbReference type="Proteomes" id="UP000799772"/>
    </source>
</evidence>
<feature type="chain" id="PRO_5040360189" description="Beta-xylanase" evidence="11">
    <location>
        <begin position="17"/>
        <end position="368"/>
    </location>
</feature>
<evidence type="ECO:0000256" key="6">
    <source>
        <dbReference type="ARBA" id="ARBA00022651"/>
    </source>
</evidence>
<dbReference type="GO" id="GO:0005576">
    <property type="term" value="C:extracellular region"/>
    <property type="evidence" value="ECO:0007669"/>
    <property type="project" value="UniProtKB-SubCell"/>
</dbReference>
<dbReference type="InterPro" id="IPR044846">
    <property type="entry name" value="GH10"/>
</dbReference>
<evidence type="ECO:0000256" key="4">
    <source>
        <dbReference type="ARBA" id="ARBA00007495"/>
    </source>
</evidence>
<keyword evidence="7 10" id="KW-0378">Hydrolase</keyword>
<gene>
    <name evidence="13" type="ORF">NA57DRAFT_67664</name>
</gene>
<evidence type="ECO:0000256" key="3">
    <source>
        <dbReference type="ARBA" id="ARBA00004851"/>
    </source>
</evidence>
<dbReference type="AlphaFoldDB" id="A0A9P4M3T3"/>
<comment type="similarity">
    <text evidence="4 10">Belongs to the glycosyl hydrolase 10 (cellulase F) family.</text>
</comment>
<evidence type="ECO:0000256" key="10">
    <source>
        <dbReference type="RuleBase" id="RU361174"/>
    </source>
</evidence>
<evidence type="ECO:0000256" key="8">
    <source>
        <dbReference type="ARBA" id="ARBA00023277"/>
    </source>
</evidence>
<reference evidence="13" key="1">
    <citation type="journal article" date="2020" name="Stud. Mycol.">
        <title>101 Dothideomycetes genomes: a test case for predicting lifestyles and emergence of pathogens.</title>
        <authorList>
            <person name="Haridas S."/>
            <person name="Albert R."/>
            <person name="Binder M."/>
            <person name="Bloem J."/>
            <person name="Labutti K."/>
            <person name="Salamov A."/>
            <person name="Andreopoulos B."/>
            <person name="Baker S."/>
            <person name="Barry K."/>
            <person name="Bills G."/>
            <person name="Bluhm B."/>
            <person name="Cannon C."/>
            <person name="Castanera R."/>
            <person name="Culley D."/>
            <person name="Daum C."/>
            <person name="Ezra D."/>
            <person name="Gonzalez J."/>
            <person name="Henrissat B."/>
            <person name="Kuo A."/>
            <person name="Liang C."/>
            <person name="Lipzen A."/>
            <person name="Lutzoni F."/>
            <person name="Magnuson J."/>
            <person name="Mondo S."/>
            <person name="Nolan M."/>
            <person name="Ohm R."/>
            <person name="Pangilinan J."/>
            <person name="Park H.-J."/>
            <person name="Ramirez L."/>
            <person name="Alfaro M."/>
            <person name="Sun H."/>
            <person name="Tritt A."/>
            <person name="Yoshinaga Y."/>
            <person name="Zwiers L.-H."/>
            <person name="Turgeon B."/>
            <person name="Goodwin S."/>
            <person name="Spatafora J."/>
            <person name="Crous P."/>
            <person name="Grigoriev I."/>
        </authorList>
    </citation>
    <scope>NUCLEOTIDE SEQUENCE</scope>
    <source>
        <strain evidence="13">CBS 133067</strain>
    </source>
</reference>
<evidence type="ECO:0000256" key="1">
    <source>
        <dbReference type="ARBA" id="ARBA00000681"/>
    </source>
</evidence>
<dbReference type="GO" id="GO:0045493">
    <property type="term" value="P:xylan catabolic process"/>
    <property type="evidence" value="ECO:0007669"/>
    <property type="project" value="UniProtKB-KW"/>
</dbReference>
<comment type="pathway">
    <text evidence="3">Glycan degradation; xylan degradation.</text>
</comment>
<feature type="signal peptide" evidence="11">
    <location>
        <begin position="1"/>
        <end position="16"/>
    </location>
</feature>
<dbReference type="PRINTS" id="PR00134">
    <property type="entry name" value="GLHYDRLASE10"/>
</dbReference>
<dbReference type="Pfam" id="PF00331">
    <property type="entry name" value="Glyco_hydro_10"/>
    <property type="match status" value="1"/>
</dbReference>
<evidence type="ECO:0000256" key="5">
    <source>
        <dbReference type="ARBA" id="ARBA00022525"/>
    </source>
</evidence>
<dbReference type="EMBL" id="ML978130">
    <property type="protein sequence ID" value="KAF2096055.1"/>
    <property type="molecule type" value="Genomic_DNA"/>
</dbReference>
<evidence type="ECO:0000259" key="12">
    <source>
        <dbReference type="PROSITE" id="PS51760"/>
    </source>
</evidence>
<dbReference type="Proteomes" id="UP000799772">
    <property type="component" value="Unassembled WGS sequence"/>
</dbReference>
<keyword evidence="14" id="KW-1185">Reference proteome</keyword>
<feature type="domain" description="GH10" evidence="12">
    <location>
        <begin position="47"/>
        <end position="356"/>
    </location>
</feature>
<dbReference type="Gene3D" id="3.20.20.80">
    <property type="entry name" value="Glycosidases"/>
    <property type="match status" value="1"/>
</dbReference>
<evidence type="ECO:0000256" key="9">
    <source>
        <dbReference type="ARBA" id="ARBA00023326"/>
    </source>
</evidence>
<keyword evidence="5" id="KW-0964">Secreted</keyword>
<dbReference type="PANTHER" id="PTHR31490:SF35">
    <property type="entry name" value="ENDO-1,4-BETA-XYLANASE"/>
    <property type="match status" value="1"/>
</dbReference>
<comment type="caution">
    <text evidence="13">The sequence shown here is derived from an EMBL/GenBank/DDBJ whole genome shotgun (WGS) entry which is preliminary data.</text>
</comment>
<organism evidence="13 14">
    <name type="scientific">Rhizodiscina lignyota</name>
    <dbReference type="NCBI Taxonomy" id="1504668"/>
    <lineage>
        <taxon>Eukaryota</taxon>
        <taxon>Fungi</taxon>
        <taxon>Dikarya</taxon>
        <taxon>Ascomycota</taxon>
        <taxon>Pezizomycotina</taxon>
        <taxon>Dothideomycetes</taxon>
        <taxon>Pleosporomycetidae</taxon>
        <taxon>Aulographales</taxon>
        <taxon>Rhizodiscinaceae</taxon>
        <taxon>Rhizodiscina</taxon>
    </lineage>
</organism>
<keyword evidence="11" id="KW-0732">Signal</keyword>
<dbReference type="PANTHER" id="PTHR31490">
    <property type="entry name" value="GLYCOSYL HYDROLASE"/>
    <property type="match status" value="1"/>
</dbReference>
<proteinExistence type="inferred from homology"/>
<dbReference type="InterPro" id="IPR001000">
    <property type="entry name" value="GH10_dom"/>
</dbReference>
<keyword evidence="6" id="KW-0858">Xylan degradation</keyword>
<dbReference type="OrthoDB" id="3055998at2759"/>
<dbReference type="InterPro" id="IPR017853">
    <property type="entry name" value="GH"/>
</dbReference>